<feature type="region of interest" description="Disordered" evidence="5">
    <location>
        <begin position="111"/>
        <end position="155"/>
    </location>
</feature>
<accession>A0A7D6ZT81</accession>
<comment type="similarity">
    <text evidence="1">Belongs to the cutinase family.</text>
</comment>
<reference evidence="6 7" key="1">
    <citation type="submission" date="2020-07" db="EMBL/GenBank/DDBJ databases">
        <authorList>
            <person name="Zhuang K."/>
            <person name="Ran Y."/>
        </authorList>
    </citation>
    <scope>NUCLEOTIDE SEQUENCE [LARGE SCALE GENOMIC DNA]</scope>
    <source>
        <strain evidence="6 7">WCH-YHL-001</strain>
    </source>
</reference>
<dbReference type="KEGG" id="nhu:H0264_29120"/>
<dbReference type="InterPro" id="IPR029058">
    <property type="entry name" value="AB_hydrolase_fold"/>
</dbReference>
<dbReference type="InterPro" id="IPR000675">
    <property type="entry name" value="Cutinase/axe"/>
</dbReference>
<dbReference type="PANTHER" id="PTHR33630">
    <property type="entry name" value="CUTINASE RV1984C-RELATED-RELATED"/>
    <property type="match status" value="1"/>
</dbReference>
<gene>
    <name evidence="6" type="ORF">H0264_29120</name>
</gene>
<dbReference type="PANTHER" id="PTHR33630:SF9">
    <property type="entry name" value="CUTINASE 4"/>
    <property type="match status" value="1"/>
</dbReference>
<sequence>MLSAVFRPMMAGADGLVDRAYVPYEASFGGATSDNTTPYAQSVTNGLARLKSMAKQVAERCSSTRIAVAGYSQGAHVASLFAQEVGQGKGVVSADRIAGVALFGDPTRNAGESLFPGTSGQTSPDAAPGTSGTAVKALDAPPANTESATGGGIGSDGKTANFGNLAGRVANFCTTGDLACDAPTGAPIVTTVANIAGQVELSGGDPIASLKSIAEALAFTSIETFTDVVNNDIQGDSLADISYEPKKSISERLAEASSPLTTPDWSGALQALLKVGTIALNSVITVVKNVLTATNIAEIATAGLANPIAGLAVLGTKVVSAVTQLVLPTTISKLTTQAFNAVTDNITDNKDLLDVTTWVRYWNTSQKHDYSNNQGAEFGETPAQYVGKWFAALAQDLSGGAAVGATPSGGSDRTSAGFEFGASSSVSVTTSPGGQFPLGGGVSGTSPVTTTGATVTTSGMPLIDTSGGSTTTSGGTTTGGGGAGNPVIIPTSEPQANR</sequence>
<dbReference type="GO" id="GO:0052689">
    <property type="term" value="F:carboxylic ester hydrolase activity"/>
    <property type="evidence" value="ECO:0007669"/>
    <property type="project" value="UniProtKB-KW"/>
</dbReference>
<dbReference type="Proteomes" id="UP000515512">
    <property type="component" value="Chromosome"/>
</dbReference>
<keyword evidence="7" id="KW-1185">Reference proteome</keyword>
<keyword evidence="2" id="KW-0719">Serine esterase</keyword>
<proteinExistence type="inferred from homology"/>
<keyword evidence="3" id="KW-0378">Hydrolase</keyword>
<dbReference type="SUPFAM" id="SSF53474">
    <property type="entry name" value="alpha/beta-Hydrolases"/>
    <property type="match status" value="1"/>
</dbReference>
<dbReference type="Pfam" id="PF01083">
    <property type="entry name" value="Cutinase"/>
    <property type="match status" value="1"/>
</dbReference>
<name>A0A7D6ZT81_9NOCA</name>
<evidence type="ECO:0000256" key="2">
    <source>
        <dbReference type="ARBA" id="ARBA00022487"/>
    </source>
</evidence>
<dbReference type="AlphaFoldDB" id="A0A7D6ZT81"/>
<feature type="compositionally biased region" description="Low complexity" evidence="5">
    <location>
        <begin position="444"/>
        <end position="475"/>
    </location>
</feature>
<evidence type="ECO:0000256" key="4">
    <source>
        <dbReference type="ARBA" id="ARBA00023157"/>
    </source>
</evidence>
<keyword evidence="4" id="KW-1015">Disulfide bond</keyword>
<protein>
    <submittedName>
        <fullName evidence="6">Cutinase family protein</fullName>
    </submittedName>
</protein>
<dbReference type="SMART" id="SM01110">
    <property type="entry name" value="Cutinase"/>
    <property type="match status" value="1"/>
</dbReference>
<evidence type="ECO:0000313" key="6">
    <source>
        <dbReference type="EMBL" id="QLY34743.1"/>
    </source>
</evidence>
<evidence type="ECO:0000256" key="1">
    <source>
        <dbReference type="ARBA" id="ARBA00007534"/>
    </source>
</evidence>
<evidence type="ECO:0000256" key="3">
    <source>
        <dbReference type="ARBA" id="ARBA00022801"/>
    </source>
</evidence>
<evidence type="ECO:0000313" key="7">
    <source>
        <dbReference type="Proteomes" id="UP000515512"/>
    </source>
</evidence>
<organism evidence="6 7">
    <name type="scientific">Nocardia huaxiensis</name>
    <dbReference type="NCBI Taxonomy" id="2755382"/>
    <lineage>
        <taxon>Bacteria</taxon>
        <taxon>Bacillati</taxon>
        <taxon>Actinomycetota</taxon>
        <taxon>Actinomycetes</taxon>
        <taxon>Mycobacteriales</taxon>
        <taxon>Nocardiaceae</taxon>
        <taxon>Nocardia</taxon>
    </lineage>
</organism>
<dbReference type="Gene3D" id="3.40.50.1820">
    <property type="entry name" value="alpha/beta hydrolase"/>
    <property type="match status" value="1"/>
</dbReference>
<evidence type="ECO:0000256" key="5">
    <source>
        <dbReference type="SAM" id="MobiDB-lite"/>
    </source>
</evidence>
<dbReference type="EMBL" id="CP059399">
    <property type="protein sequence ID" value="QLY34743.1"/>
    <property type="molecule type" value="Genomic_DNA"/>
</dbReference>
<feature type="region of interest" description="Disordered" evidence="5">
    <location>
        <begin position="424"/>
        <end position="498"/>
    </location>
</feature>